<reference evidence="3" key="1">
    <citation type="submission" date="2016-10" db="EMBL/GenBank/DDBJ databases">
        <authorList>
            <person name="Varghese N."/>
            <person name="Submissions S."/>
        </authorList>
    </citation>
    <scope>NUCLEOTIDE SEQUENCE [LARGE SCALE GENOMIC DNA]</scope>
    <source>
        <strain evidence="3">DSM 11593</strain>
    </source>
</reference>
<organism evidence="2 3">
    <name type="scientific">Paracoccus alkenifer</name>
    <dbReference type="NCBI Taxonomy" id="65735"/>
    <lineage>
        <taxon>Bacteria</taxon>
        <taxon>Pseudomonadati</taxon>
        <taxon>Pseudomonadota</taxon>
        <taxon>Alphaproteobacteria</taxon>
        <taxon>Rhodobacterales</taxon>
        <taxon>Paracoccaceae</taxon>
        <taxon>Paracoccus</taxon>
    </lineage>
</organism>
<accession>A0A1H6LMA5</accession>
<dbReference type="Gene3D" id="1.20.120.520">
    <property type="entry name" value="nmb1532 protein domain like"/>
    <property type="match status" value="1"/>
</dbReference>
<name>A0A1H6LMA5_9RHOB</name>
<feature type="domain" description="Hemerythrin-like" evidence="1">
    <location>
        <begin position="75"/>
        <end position="178"/>
    </location>
</feature>
<dbReference type="InterPro" id="IPR012312">
    <property type="entry name" value="Hemerythrin-like"/>
</dbReference>
<evidence type="ECO:0000313" key="3">
    <source>
        <dbReference type="Proteomes" id="UP000199125"/>
    </source>
</evidence>
<dbReference type="RefSeq" id="WP_090846991.1">
    <property type="nucleotide sequence ID" value="NZ_FNXG01000002.1"/>
</dbReference>
<evidence type="ECO:0000313" key="2">
    <source>
        <dbReference type="EMBL" id="SEH87443.1"/>
    </source>
</evidence>
<proteinExistence type="predicted"/>
<sequence length="185" mass="20061">MTPDEIEDAAARPRAPEFTLTPFQELNGKGLAAIHRWYLRDLSAVGALMGDIRAGLAQPGELAPAVRGMPMARNLALFGTACGQQCRAITTHHQIEDLHLYPALEQHENPGLNAVLARLRAEHRGLEALIETLAAAADALAENPAPARFDACAAGFAALDRAVRSHFRYEEDEIGPALGYYEIRV</sequence>
<dbReference type="STRING" id="65735.SAMN04488075_1559"/>
<protein>
    <submittedName>
        <fullName evidence="2">Hemerythrin HHE cation binding domain-containing protein</fullName>
    </submittedName>
</protein>
<dbReference type="Proteomes" id="UP000199125">
    <property type="component" value="Unassembled WGS sequence"/>
</dbReference>
<dbReference type="EMBL" id="FNXG01000002">
    <property type="protein sequence ID" value="SEH87443.1"/>
    <property type="molecule type" value="Genomic_DNA"/>
</dbReference>
<evidence type="ECO:0000259" key="1">
    <source>
        <dbReference type="Pfam" id="PF01814"/>
    </source>
</evidence>
<keyword evidence="3" id="KW-1185">Reference proteome</keyword>
<dbReference type="OrthoDB" id="9775082at2"/>
<gene>
    <name evidence="2" type="ORF">SAMN04488075_1559</name>
</gene>
<dbReference type="Pfam" id="PF01814">
    <property type="entry name" value="Hemerythrin"/>
    <property type="match status" value="1"/>
</dbReference>
<dbReference type="AlphaFoldDB" id="A0A1H6LMA5"/>